<evidence type="ECO:0000313" key="3">
    <source>
        <dbReference type="Proteomes" id="UP001054945"/>
    </source>
</evidence>
<proteinExistence type="predicted"/>
<feature type="region of interest" description="Disordered" evidence="1">
    <location>
        <begin position="1"/>
        <end position="20"/>
    </location>
</feature>
<accession>A0AAV4S7W9</accession>
<evidence type="ECO:0000256" key="1">
    <source>
        <dbReference type="SAM" id="MobiDB-lite"/>
    </source>
</evidence>
<dbReference type="Proteomes" id="UP001054945">
    <property type="component" value="Unassembled WGS sequence"/>
</dbReference>
<dbReference type="AlphaFoldDB" id="A0AAV4S7W9"/>
<name>A0AAV4S7W9_CAEEX</name>
<protein>
    <submittedName>
        <fullName evidence="2">Uncharacterized protein</fullName>
    </submittedName>
</protein>
<sequence length="110" mass="12600">MQVMDRSQKERLSKGLCRDDLETTTSSERLQEDNYRNLKKRLEMALRTIKRLMALLYILKAEACGTKDRRGYSWPSGRPPVGDGVGAKSRSHFWGCQFANSNGIKKHHTS</sequence>
<organism evidence="2 3">
    <name type="scientific">Caerostris extrusa</name>
    <name type="common">Bark spider</name>
    <name type="synonym">Caerostris bankana</name>
    <dbReference type="NCBI Taxonomy" id="172846"/>
    <lineage>
        <taxon>Eukaryota</taxon>
        <taxon>Metazoa</taxon>
        <taxon>Ecdysozoa</taxon>
        <taxon>Arthropoda</taxon>
        <taxon>Chelicerata</taxon>
        <taxon>Arachnida</taxon>
        <taxon>Araneae</taxon>
        <taxon>Araneomorphae</taxon>
        <taxon>Entelegynae</taxon>
        <taxon>Araneoidea</taxon>
        <taxon>Araneidae</taxon>
        <taxon>Caerostris</taxon>
    </lineage>
</organism>
<gene>
    <name evidence="2" type="ORF">CEXT_301681</name>
</gene>
<dbReference type="EMBL" id="BPLR01008977">
    <property type="protein sequence ID" value="GIY28691.1"/>
    <property type="molecule type" value="Genomic_DNA"/>
</dbReference>
<reference evidence="2 3" key="1">
    <citation type="submission" date="2021-06" db="EMBL/GenBank/DDBJ databases">
        <title>Caerostris extrusa draft genome.</title>
        <authorList>
            <person name="Kono N."/>
            <person name="Arakawa K."/>
        </authorList>
    </citation>
    <scope>NUCLEOTIDE SEQUENCE [LARGE SCALE GENOMIC DNA]</scope>
</reference>
<evidence type="ECO:0000313" key="2">
    <source>
        <dbReference type="EMBL" id="GIY28691.1"/>
    </source>
</evidence>
<keyword evidence="3" id="KW-1185">Reference proteome</keyword>
<comment type="caution">
    <text evidence="2">The sequence shown here is derived from an EMBL/GenBank/DDBJ whole genome shotgun (WGS) entry which is preliminary data.</text>
</comment>